<dbReference type="AlphaFoldDB" id="A0A4R8S1I3"/>
<name>A0A4R8S1I3_9MYCO</name>
<organism evidence="1 2">
    <name type="scientific">Mycobacteroides salmoniphilum</name>
    <dbReference type="NCBI Taxonomy" id="404941"/>
    <lineage>
        <taxon>Bacteria</taxon>
        <taxon>Bacillati</taxon>
        <taxon>Actinomycetota</taxon>
        <taxon>Actinomycetes</taxon>
        <taxon>Mycobacteriales</taxon>
        <taxon>Mycobacteriaceae</taxon>
        <taxon>Mycobacteroides</taxon>
    </lineage>
</organism>
<protein>
    <submittedName>
        <fullName evidence="1">Uncharacterized protein</fullName>
    </submittedName>
</protein>
<evidence type="ECO:0000313" key="2">
    <source>
        <dbReference type="Proteomes" id="UP000295117"/>
    </source>
</evidence>
<evidence type="ECO:0000313" key="1">
    <source>
        <dbReference type="EMBL" id="TDZ82965.1"/>
    </source>
</evidence>
<comment type="caution">
    <text evidence="1">The sequence shown here is derived from an EMBL/GenBank/DDBJ whole genome shotgun (WGS) entry which is preliminary data.</text>
</comment>
<reference evidence="1 2" key="1">
    <citation type="journal article" date="2019" name="Sci. Rep.">
        <title>Extended insight into the Mycobacterium chelonae-abscessus complex through whole genome sequencing of Mycobacterium salmoniphilum outbreak and Mycobacterium salmoniphilum-like strains.</title>
        <authorList>
            <person name="Behra P.R.K."/>
            <person name="Das S."/>
            <person name="Pettersson B.M.F."/>
            <person name="Shirreff L."/>
            <person name="DuCote T."/>
            <person name="Jacobsson K.G."/>
            <person name="Ennis D.G."/>
            <person name="Kirsebom L.A."/>
        </authorList>
    </citation>
    <scope>NUCLEOTIDE SEQUENCE [LARGE SCALE GENOMIC DNA]</scope>
    <source>
        <strain evidence="1 2">DE 4585</strain>
    </source>
</reference>
<dbReference type="Proteomes" id="UP000295117">
    <property type="component" value="Unassembled WGS sequence"/>
</dbReference>
<gene>
    <name evidence="1" type="ORF">DE4585_01758</name>
</gene>
<sequence length="36" mass="4050">MDDNDIRHLRPCIELAAEALDASDVRALRVRFRPGG</sequence>
<dbReference type="EMBL" id="PECH01000006">
    <property type="protein sequence ID" value="TDZ82965.1"/>
    <property type="molecule type" value="Genomic_DNA"/>
</dbReference>
<proteinExistence type="predicted"/>
<accession>A0A4R8S1I3</accession>